<sequence length="262" mass="28641">TQLQDAAELHSGQRSLDSPFLLSGRVVPGFRRGRALGCPTANMPAETLAPGGRPSQFGVYCGWAALAGEGDADSIGEPHRAVLSWGVNPQFGLDKPLFEVHLIGLQCEGDLYGRRLLCLATHRLRDERNFPGGLDELRRAIELDMATACRLLADRTPAEAAELLAQRVAACGKLLLKGLLNECYGVAFEQNSPDALSTSALEVHLFGVIHHDVHELVETQDAALDAHVHLFIEPHLDSGLALQEAEYQRDWQHLRLLHSLRA</sequence>
<dbReference type="SUPFAM" id="SSF82114">
    <property type="entry name" value="Riboflavin kinase-like"/>
    <property type="match status" value="1"/>
</dbReference>
<proteinExistence type="predicted"/>
<evidence type="ECO:0000256" key="7">
    <source>
        <dbReference type="ARBA" id="ARBA00022840"/>
    </source>
</evidence>
<dbReference type="GO" id="GO:0009231">
    <property type="term" value="P:riboflavin biosynthetic process"/>
    <property type="evidence" value="ECO:0007669"/>
    <property type="project" value="InterPro"/>
</dbReference>
<dbReference type="PANTHER" id="PTHR22749">
    <property type="entry name" value="RIBOFLAVIN KINASE/FMN ADENYLYLTRANSFERASE"/>
    <property type="match status" value="1"/>
</dbReference>
<evidence type="ECO:0000256" key="3">
    <source>
        <dbReference type="ARBA" id="ARBA00022630"/>
    </source>
</evidence>
<dbReference type="AlphaFoldDB" id="A0A1I8FZP9"/>
<keyword evidence="5" id="KW-0808">Transferase</keyword>
<accession>A0A1I8FZP9</accession>
<organism evidence="9 10">
    <name type="scientific">Macrostomum lignano</name>
    <dbReference type="NCBI Taxonomy" id="282301"/>
    <lineage>
        <taxon>Eukaryota</taxon>
        <taxon>Metazoa</taxon>
        <taxon>Spiralia</taxon>
        <taxon>Lophotrochozoa</taxon>
        <taxon>Platyhelminthes</taxon>
        <taxon>Rhabditophora</taxon>
        <taxon>Macrostomorpha</taxon>
        <taxon>Macrostomida</taxon>
        <taxon>Macrostomidae</taxon>
        <taxon>Macrostomum</taxon>
    </lineage>
</organism>
<dbReference type="Pfam" id="PF01687">
    <property type="entry name" value="Flavokinase"/>
    <property type="match status" value="1"/>
</dbReference>
<evidence type="ECO:0000256" key="5">
    <source>
        <dbReference type="ARBA" id="ARBA00022679"/>
    </source>
</evidence>
<keyword evidence="4" id="KW-0288">FMN</keyword>
<dbReference type="InterPro" id="IPR023468">
    <property type="entry name" value="Riboflavin_kinase"/>
</dbReference>
<dbReference type="GO" id="GO:0009398">
    <property type="term" value="P:FMN biosynthetic process"/>
    <property type="evidence" value="ECO:0007669"/>
    <property type="project" value="UniProtKB-UniPathway"/>
</dbReference>
<evidence type="ECO:0000256" key="2">
    <source>
        <dbReference type="ARBA" id="ARBA00012105"/>
    </source>
</evidence>
<evidence type="ECO:0000313" key="9">
    <source>
        <dbReference type="Proteomes" id="UP000095280"/>
    </source>
</evidence>
<evidence type="ECO:0000313" key="10">
    <source>
        <dbReference type="WBParaSite" id="maker-uti_cns_0000352-snap-gene-0.6-mRNA-1"/>
    </source>
</evidence>
<name>A0A1I8FZP9_9PLAT</name>
<evidence type="ECO:0000256" key="6">
    <source>
        <dbReference type="ARBA" id="ARBA00022741"/>
    </source>
</evidence>
<dbReference type="PANTHER" id="PTHR22749:SF6">
    <property type="entry name" value="RIBOFLAVIN KINASE"/>
    <property type="match status" value="1"/>
</dbReference>
<dbReference type="SMART" id="SM00904">
    <property type="entry name" value="Flavokinase"/>
    <property type="match status" value="1"/>
</dbReference>
<dbReference type="EC" id="2.7.1.26" evidence="2"/>
<dbReference type="Proteomes" id="UP000095280">
    <property type="component" value="Unplaced"/>
</dbReference>
<comment type="pathway">
    <text evidence="1">Cofactor biosynthesis; FMN biosynthesis; FMN from riboflavin (ATP route): step 1/1.</text>
</comment>
<keyword evidence="3" id="KW-0285">Flavoprotein</keyword>
<keyword evidence="9" id="KW-1185">Reference proteome</keyword>
<dbReference type="UniPathway" id="UPA00276">
    <property type="reaction ID" value="UER00406"/>
</dbReference>
<reference evidence="10" key="1">
    <citation type="submission" date="2016-11" db="UniProtKB">
        <authorList>
            <consortium name="WormBaseParasite"/>
        </authorList>
    </citation>
    <scope>IDENTIFICATION</scope>
</reference>
<dbReference type="Gene3D" id="2.40.30.30">
    <property type="entry name" value="Riboflavin kinase-like"/>
    <property type="match status" value="1"/>
</dbReference>
<keyword evidence="6" id="KW-0547">Nucleotide-binding</keyword>
<dbReference type="InterPro" id="IPR023465">
    <property type="entry name" value="Riboflavin_kinase_dom_sf"/>
</dbReference>
<dbReference type="WBParaSite" id="maker-uti_cns_0000352-snap-gene-0.6-mRNA-1">
    <property type="protein sequence ID" value="maker-uti_cns_0000352-snap-gene-0.6-mRNA-1"/>
    <property type="gene ID" value="maker-uti_cns_0000352-snap-gene-0.6"/>
</dbReference>
<evidence type="ECO:0000256" key="1">
    <source>
        <dbReference type="ARBA" id="ARBA00005201"/>
    </source>
</evidence>
<protein>
    <recommendedName>
        <fullName evidence="2">riboflavin kinase</fullName>
        <ecNumber evidence="2">2.7.1.26</ecNumber>
    </recommendedName>
</protein>
<keyword evidence="7" id="KW-0067">ATP-binding</keyword>
<dbReference type="InterPro" id="IPR015865">
    <property type="entry name" value="Riboflavin_kinase_bac/euk"/>
</dbReference>
<evidence type="ECO:0000259" key="8">
    <source>
        <dbReference type="SMART" id="SM00904"/>
    </source>
</evidence>
<dbReference type="GO" id="GO:0008531">
    <property type="term" value="F:riboflavin kinase activity"/>
    <property type="evidence" value="ECO:0007669"/>
    <property type="project" value="UniProtKB-EC"/>
</dbReference>
<dbReference type="GO" id="GO:0005524">
    <property type="term" value="F:ATP binding"/>
    <property type="evidence" value="ECO:0007669"/>
    <property type="project" value="UniProtKB-KW"/>
</dbReference>
<feature type="domain" description="Riboflavin kinase" evidence="8">
    <location>
        <begin position="15"/>
        <end position="153"/>
    </location>
</feature>
<evidence type="ECO:0000256" key="4">
    <source>
        <dbReference type="ARBA" id="ARBA00022643"/>
    </source>
</evidence>